<evidence type="ECO:0000256" key="1">
    <source>
        <dbReference type="SAM" id="MobiDB-lite"/>
    </source>
</evidence>
<organism evidence="2 3">
    <name type="scientific">Saponaria officinalis</name>
    <name type="common">Common soapwort</name>
    <name type="synonym">Lychnis saponaria</name>
    <dbReference type="NCBI Taxonomy" id="3572"/>
    <lineage>
        <taxon>Eukaryota</taxon>
        <taxon>Viridiplantae</taxon>
        <taxon>Streptophyta</taxon>
        <taxon>Embryophyta</taxon>
        <taxon>Tracheophyta</taxon>
        <taxon>Spermatophyta</taxon>
        <taxon>Magnoliopsida</taxon>
        <taxon>eudicotyledons</taxon>
        <taxon>Gunneridae</taxon>
        <taxon>Pentapetalae</taxon>
        <taxon>Caryophyllales</taxon>
        <taxon>Caryophyllaceae</taxon>
        <taxon>Caryophylleae</taxon>
        <taxon>Saponaria</taxon>
    </lineage>
</organism>
<feature type="compositionally biased region" description="Basic and acidic residues" evidence="1">
    <location>
        <begin position="139"/>
        <end position="159"/>
    </location>
</feature>
<evidence type="ECO:0000313" key="2">
    <source>
        <dbReference type="EMBL" id="KAK9715760.1"/>
    </source>
</evidence>
<dbReference type="EMBL" id="JBDFQZ010000006">
    <property type="protein sequence ID" value="KAK9715760.1"/>
    <property type="molecule type" value="Genomic_DNA"/>
</dbReference>
<protein>
    <submittedName>
        <fullName evidence="2">Uncharacterized protein</fullName>
    </submittedName>
</protein>
<evidence type="ECO:0000313" key="3">
    <source>
        <dbReference type="Proteomes" id="UP001443914"/>
    </source>
</evidence>
<reference evidence="2" key="1">
    <citation type="submission" date="2024-03" db="EMBL/GenBank/DDBJ databases">
        <title>WGS assembly of Saponaria officinalis var. Norfolk2.</title>
        <authorList>
            <person name="Jenkins J."/>
            <person name="Shu S."/>
            <person name="Grimwood J."/>
            <person name="Barry K."/>
            <person name="Goodstein D."/>
            <person name="Schmutz J."/>
            <person name="Leebens-Mack J."/>
            <person name="Osbourn A."/>
        </authorList>
    </citation>
    <scope>NUCLEOTIDE SEQUENCE [LARGE SCALE GENOMIC DNA]</scope>
    <source>
        <strain evidence="2">JIC</strain>
    </source>
</reference>
<dbReference type="AlphaFoldDB" id="A0AAW1KEH2"/>
<comment type="caution">
    <text evidence="2">The sequence shown here is derived from an EMBL/GenBank/DDBJ whole genome shotgun (WGS) entry which is preliminary data.</text>
</comment>
<sequence length="179" mass="19224">MVSHNFAVPPETLMSGGYTVVDSNEKLITSGNYLAVEPNAATNAVTAPNSPLGAALVTSTTTSVIPSVQESLIGEREVEGRTTSPSSNSATNSAIDIAHITGETWRRRKRSDAVCGKRKMKEIDESLEATTSTKTTTPKTRDLELDSDDGKKHSHDSSAAKRRRSQVAEVHNLSERVCI</sequence>
<accession>A0AAW1KEH2</accession>
<feature type="region of interest" description="Disordered" evidence="1">
    <location>
        <begin position="125"/>
        <end position="179"/>
    </location>
</feature>
<gene>
    <name evidence="2" type="ORF">RND81_06G187400</name>
</gene>
<dbReference type="Proteomes" id="UP001443914">
    <property type="component" value="Unassembled WGS sequence"/>
</dbReference>
<name>A0AAW1KEH2_SAPOF</name>
<keyword evidence="3" id="KW-1185">Reference proteome</keyword>
<proteinExistence type="predicted"/>